<dbReference type="Proteomes" id="UP001431783">
    <property type="component" value="Unassembled WGS sequence"/>
</dbReference>
<protein>
    <recommendedName>
        <fullName evidence="3">Zinc metalloproteinase</fullName>
    </recommendedName>
</protein>
<evidence type="ECO:0000313" key="1">
    <source>
        <dbReference type="EMBL" id="KAK9879855.1"/>
    </source>
</evidence>
<sequence>MTDSHHIVINNFTHKETVTYPLILIRGHVNKFSNQCQSQQHEEKIVIYYSDCEKYANLSGINFKFVLELKLGDNHIKLQYCCEILELKFEYTPCKSEYIVYPLYIICQGHNGSFQAPDEQNNSKENACKRIHLIAKILQCVTAEKLHEKMLSRKTFALENECRIFYSELSVSKASKMDKHQLWEYLAREIMKSEIGNSKKKYLGFLSCTKYNGEKYDDSMTTYEDLLNITETYIALGGGGLALFGSGSLYTCPENVDKVIDNLIDQTAIDKRKFLDDSCYRGTYGGCFSTSLGSVLHELCHTFDLGHSECGIMARGFDNIHKVFIPHSDDEDNIISKFQKTIEFKESLEPNLLSERLKNKPKEFKITGTSLKERNVDDTFWTKSCATILYYHKWFNNYPEKSHHVLKFDGSSKAFTSTAGLRVVEIRRLCDELVFVDWVFDGKILKYSFQIPLEIEKLDNFPNFLIVAEDNVGNIIKFDFSKF</sequence>
<comment type="caution">
    <text evidence="1">The sequence shown here is derived from an EMBL/GenBank/DDBJ whole genome shotgun (WGS) entry which is preliminary data.</text>
</comment>
<dbReference type="InterPro" id="IPR021917">
    <property type="entry name" value="Unchr_Zn-peptidase-like"/>
</dbReference>
<dbReference type="Pfam" id="PF12044">
    <property type="entry name" value="Metallopep"/>
    <property type="match status" value="1"/>
</dbReference>
<organism evidence="1 2">
    <name type="scientific">Henosepilachna vigintioctopunctata</name>
    <dbReference type="NCBI Taxonomy" id="420089"/>
    <lineage>
        <taxon>Eukaryota</taxon>
        <taxon>Metazoa</taxon>
        <taxon>Ecdysozoa</taxon>
        <taxon>Arthropoda</taxon>
        <taxon>Hexapoda</taxon>
        <taxon>Insecta</taxon>
        <taxon>Pterygota</taxon>
        <taxon>Neoptera</taxon>
        <taxon>Endopterygota</taxon>
        <taxon>Coleoptera</taxon>
        <taxon>Polyphaga</taxon>
        <taxon>Cucujiformia</taxon>
        <taxon>Coccinelloidea</taxon>
        <taxon>Coccinellidae</taxon>
        <taxon>Epilachninae</taxon>
        <taxon>Epilachnini</taxon>
        <taxon>Henosepilachna</taxon>
    </lineage>
</organism>
<proteinExistence type="predicted"/>
<dbReference type="AlphaFoldDB" id="A0AAW1UFP0"/>
<dbReference type="PANTHER" id="PTHR21054">
    <property type="entry name" value="ZINC METALLOPROTEINASE-RELATED"/>
    <property type="match status" value="1"/>
</dbReference>
<keyword evidence="2" id="KW-1185">Reference proteome</keyword>
<name>A0AAW1UFP0_9CUCU</name>
<evidence type="ECO:0008006" key="3">
    <source>
        <dbReference type="Google" id="ProtNLM"/>
    </source>
</evidence>
<dbReference type="InterPro" id="IPR053002">
    <property type="entry name" value="Metalloproteinase_M10B"/>
</dbReference>
<evidence type="ECO:0000313" key="2">
    <source>
        <dbReference type="Proteomes" id="UP001431783"/>
    </source>
</evidence>
<dbReference type="PANTHER" id="PTHR21054:SF2">
    <property type="entry name" value="MIP04191P"/>
    <property type="match status" value="1"/>
</dbReference>
<gene>
    <name evidence="1" type="ORF">WA026_008359</name>
</gene>
<reference evidence="1 2" key="1">
    <citation type="submission" date="2023-03" db="EMBL/GenBank/DDBJ databases">
        <title>Genome insight into feeding habits of ladybird beetles.</title>
        <authorList>
            <person name="Li H.-S."/>
            <person name="Huang Y.-H."/>
            <person name="Pang H."/>
        </authorList>
    </citation>
    <scope>NUCLEOTIDE SEQUENCE [LARGE SCALE GENOMIC DNA]</scope>
    <source>
        <strain evidence="1">SYSU_2023b</strain>
        <tissue evidence="1">Whole body</tissue>
    </source>
</reference>
<dbReference type="EMBL" id="JARQZJ010000063">
    <property type="protein sequence ID" value="KAK9879855.1"/>
    <property type="molecule type" value="Genomic_DNA"/>
</dbReference>
<accession>A0AAW1UFP0</accession>